<gene>
    <name evidence="2" type="ORF">TSPGSL018_12358</name>
</gene>
<evidence type="ECO:0000256" key="1">
    <source>
        <dbReference type="SAM" id="MobiDB-lite"/>
    </source>
</evidence>
<reference evidence="2" key="1">
    <citation type="submission" date="2014-05" db="EMBL/GenBank/DDBJ databases">
        <title>The transcriptome of the halophilic microalga Tetraselmis sp. GSL018 isolated from the Great Salt Lake, Utah.</title>
        <authorList>
            <person name="Jinkerson R.E."/>
            <person name="D'Adamo S."/>
            <person name="Posewitz M.C."/>
        </authorList>
    </citation>
    <scope>NUCLEOTIDE SEQUENCE</scope>
    <source>
        <strain evidence="2">GSL018</strain>
    </source>
</reference>
<dbReference type="AlphaFoldDB" id="A0A061S356"/>
<name>A0A061S356_9CHLO</name>
<feature type="region of interest" description="Disordered" evidence="1">
    <location>
        <begin position="51"/>
        <end position="175"/>
    </location>
</feature>
<evidence type="ECO:0000313" key="2">
    <source>
        <dbReference type="EMBL" id="JAC79587.1"/>
    </source>
</evidence>
<dbReference type="EMBL" id="GBEZ01005759">
    <property type="protein sequence ID" value="JAC79587.1"/>
    <property type="molecule type" value="Transcribed_RNA"/>
</dbReference>
<feature type="compositionally biased region" description="Low complexity" evidence="1">
    <location>
        <begin position="107"/>
        <end position="122"/>
    </location>
</feature>
<sequence length="258" mass="27045">MQGGGGASLRVADPPHGAGPEQLPGHRVVLPGRGQVQRRAARGVLRVGVGAAGEQRLDGREVAPPGRDVQEGHARVVRVVHRGAGADELRHGHGIRPLRADGEPQREAPAAVRAVRPGPVVEQQQQKLEGPALGGQGQRRPPGLPAGPVGVGARGEEHRRRGGVPPGGREQQRGAAGLVHAVDRARPPGAQELDRRVVAAAGRQVHREVPRVVGPLRGGARRQQEPRRLRVPARGGRVQRRPPAAVARVGARRGLPGA</sequence>
<feature type="compositionally biased region" description="Low complexity" evidence="1">
    <location>
        <begin position="241"/>
        <end position="258"/>
    </location>
</feature>
<organism evidence="2">
    <name type="scientific">Tetraselmis sp. GSL018</name>
    <dbReference type="NCBI Taxonomy" id="582737"/>
    <lineage>
        <taxon>Eukaryota</taxon>
        <taxon>Viridiplantae</taxon>
        <taxon>Chlorophyta</taxon>
        <taxon>core chlorophytes</taxon>
        <taxon>Chlorodendrophyceae</taxon>
        <taxon>Chlorodendrales</taxon>
        <taxon>Chlorodendraceae</taxon>
        <taxon>Tetraselmis</taxon>
    </lineage>
</organism>
<proteinExistence type="predicted"/>
<protein>
    <submittedName>
        <fullName evidence="2">Uncharacterized protein</fullName>
    </submittedName>
</protein>
<feature type="region of interest" description="Disordered" evidence="1">
    <location>
        <begin position="1"/>
        <end position="28"/>
    </location>
</feature>
<accession>A0A061S356</accession>
<feature type="region of interest" description="Disordered" evidence="1">
    <location>
        <begin position="212"/>
        <end position="258"/>
    </location>
</feature>